<dbReference type="PIRSF" id="PIRSF005047">
    <property type="entry name" value="UCP005047_YshC"/>
    <property type="match status" value="1"/>
</dbReference>
<dbReference type="GO" id="GO:0003677">
    <property type="term" value="F:DNA binding"/>
    <property type="evidence" value="ECO:0007669"/>
    <property type="project" value="InterPro"/>
</dbReference>
<dbReference type="Gene3D" id="3.20.20.140">
    <property type="entry name" value="Metal-dependent hydrolases"/>
    <property type="match status" value="1"/>
</dbReference>
<dbReference type="InterPro" id="IPR010996">
    <property type="entry name" value="HHH_MUS81"/>
</dbReference>
<dbReference type="SMART" id="SM00481">
    <property type="entry name" value="POLIIIAc"/>
    <property type="match status" value="1"/>
</dbReference>
<dbReference type="InterPro" id="IPR016195">
    <property type="entry name" value="Pol/histidinol_Pase-like"/>
</dbReference>
<dbReference type="InterPro" id="IPR050243">
    <property type="entry name" value="PHP_phosphatase"/>
</dbReference>
<dbReference type="GO" id="GO:0042578">
    <property type="term" value="F:phosphoric ester hydrolase activity"/>
    <property type="evidence" value="ECO:0007669"/>
    <property type="project" value="TreeGrafter"/>
</dbReference>
<dbReference type="CDD" id="cd00141">
    <property type="entry name" value="NT_POLXc"/>
    <property type="match status" value="1"/>
</dbReference>
<dbReference type="Gene3D" id="1.10.150.20">
    <property type="entry name" value="5' to 3' exonuclease, C-terminal subdomain"/>
    <property type="match status" value="1"/>
</dbReference>
<keyword evidence="2" id="KW-0548">Nucleotidyltransferase</keyword>
<dbReference type="InterPro" id="IPR004013">
    <property type="entry name" value="PHP_dom"/>
</dbReference>
<dbReference type="PANTHER" id="PTHR36928">
    <property type="entry name" value="PHOSPHATASE YCDX-RELATED"/>
    <property type="match status" value="1"/>
</dbReference>
<dbReference type="InterPro" id="IPR037160">
    <property type="entry name" value="DNA_Pol_thumb_sf"/>
</dbReference>
<dbReference type="SMART" id="SM00483">
    <property type="entry name" value="POLXc"/>
    <property type="match status" value="1"/>
</dbReference>
<dbReference type="GO" id="GO:0003887">
    <property type="term" value="F:DNA-directed DNA polymerase activity"/>
    <property type="evidence" value="ECO:0007669"/>
    <property type="project" value="InterPro"/>
</dbReference>
<dbReference type="AlphaFoldDB" id="A0A0G1SHC7"/>
<dbReference type="CDD" id="cd07436">
    <property type="entry name" value="PHP_PolX"/>
    <property type="match status" value="1"/>
</dbReference>
<feature type="domain" description="Polymerase/histidinol phosphatase N-terminal" evidence="3">
    <location>
        <begin position="342"/>
        <end position="434"/>
    </location>
</feature>
<dbReference type="InterPro" id="IPR047967">
    <property type="entry name" value="PolX_PHP"/>
</dbReference>
<dbReference type="InterPro" id="IPR003141">
    <property type="entry name" value="Pol/His_phosphatase_N"/>
</dbReference>
<comment type="caution">
    <text evidence="5">The sequence shown here is derived from an EMBL/GenBank/DDBJ whole genome shotgun (WGS) entry which is preliminary data.</text>
</comment>
<dbReference type="Proteomes" id="UP000034794">
    <property type="component" value="Unassembled WGS sequence"/>
</dbReference>
<gene>
    <name evidence="5" type="ORF">UX47_C0008G0072</name>
</gene>
<dbReference type="InterPro" id="IPR043519">
    <property type="entry name" value="NT_sf"/>
</dbReference>
<keyword evidence="1" id="KW-0808">Transferase</keyword>
<feature type="domain" description="DNA-directed DNA polymerase X" evidence="4">
    <location>
        <begin position="2"/>
        <end position="318"/>
    </location>
</feature>
<evidence type="ECO:0000259" key="4">
    <source>
        <dbReference type="SMART" id="SM00483"/>
    </source>
</evidence>
<dbReference type="SUPFAM" id="SSF81301">
    <property type="entry name" value="Nucleotidyltransferase"/>
    <property type="match status" value="1"/>
</dbReference>
<dbReference type="InterPro" id="IPR027421">
    <property type="entry name" value="DNA_pol_lamdba_lyase_dom_sf"/>
</dbReference>
<dbReference type="InterPro" id="IPR022311">
    <property type="entry name" value="PolX-like"/>
</dbReference>
<dbReference type="Pfam" id="PF14716">
    <property type="entry name" value="HHH_8"/>
    <property type="match status" value="1"/>
</dbReference>
<organism evidence="5 6">
    <name type="scientific">Candidatus Collierbacteria bacterium GW2011_GWA2_46_26</name>
    <dbReference type="NCBI Taxonomy" id="1618381"/>
    <lineage>
        <taxon>Bacteria</taxon>
        <taxon>Candidatus Collieribacteriota</taxon>
    </lineage>
</organism>
<dbReference type="Gene3D" id="1.10.150.110">
    <property type="entry name" value="DNA polymerase beta, N-terminal domain-like"/>
    <property type="match status" value="1"/>
</dbReference>
<dbReference type="GO" id="GO:0005829">
    <property type="term" value="C:cytosol"/>
    <property type="evidence" value="ECO:0007669"/>
    <property type="project" value="TreeGrafter"/>
</dbReference>
<dbReference type="Gene3D" id="3.30.210.10">
    <property type="entry name" value="DNA polymerase, thumb domain"/>
    <property type="match status" value="1"/>
</dbReference>
<dbReference type="Gene3D" id="3.30.460.10">
    <property type="entry name" value="Beta Polymerase, domain 2"/>
    <property type="match status" value="1"/>
</dbReference>
<protein>
    <submittedName>
        <fullName evidence="5">PHP domain protein</fullName>
    </submittedName>
</protein>
<dbReference type="SUPFAM" id="SSF89550">
    <property type="entry name" value="PHP domain-like"/>
    <property type="match status" value="1"/>
</dbReference>
<dbReference type="Pfam" id="PF02811">
    <property type="entry name" value="PHP"/>
    <property type="match status" value="1"/>
</dbReference>
<dbReference type="GO" id="GO:0008270">
    <property type="term" value="F:zinc ion binding"/>
    <property type="evidence" value="ECO:0007669"/>
    <property type="project" value="TreeGrafter"/>
</dbReference>
<dbReference type="InterPro" id="IPR029398">
    <property type="entry name" value="PolB_thumb"/>
</dbReference>
<name>A0A0G1SHC7_9BACT</name>
<evidence type="ECO:0000259" key="3">
    <source>
        <dbReference type="SMART" id="SM00481"/>
    </source>
</evidence>
<dbReference type="PANTHER" id="PTHR36928:SF1">
    <property type="entry name" value="PHOSPHATASE YCDX-RELATED"/>
    <property type="match status" value="1"/>
</dbReference>
<accession>A0A0G1SHC7</accession>
<dbReference type="SUPFAM" id="SSF47802">
    <property type="entry name" value="DNA polymerase beta, N-terminal domain-like"/>
    <property type="match status" value="1"/>
</dbReference>
<evidence type="ECO:0000256" key="1">
    <source>
        <dbReference type="ARBA" id="ARBA00022679"/>
    </source>
</evidence>
<evidence type="ECO:0000256" key="2">
    <source>
        <dbReference type="ARBA" id="ARBA00022695"/>
    </source>
</evidence>
<sequence length="586" mass="66295">MTVNRETAQLLERVAAVFRVKEGDTFRVKAYLNAAAVIDSLTEPLDELWRQQKLDTVPGLGKALVGYLQEYFSKGKVQHFDSQLKKVPAGMFALMDIRGVGPMTAYKLARKFHLSDKKTAIHRLQQLIKDDKLGKIESFKERSIERLTKSLKIQTIGKGRLLLSDALSIAEDYLEYLKRSSLTIEAEPLGSLRRRLSTVGDIDLALNTKHPEASMKHALSYSQISSVITKGDKVSHVKLKNGFEVDIKISEPRDWGSLLQHYTGSKMHNIHLRTIAKGKNLSLSEYGIKKGKKTNHFKTEKDCYRFLGMQVIPPELREDTGEIGLAQKNSLPELIELGDIKGDLHIHSNYDFPSSHDQGVSSLHEILTKAEELGYEYIGISDHNPKYSGLSEKETEKILMGRKKFLEQDFHAYEKRVKNRGIKLLIGMEIDIRPDGDLALSDKLMNSLDYAIVSIHSSFDKGMDENTDRIINALSHPKALILGHPTGRLINRRDPIVADWEKIFEFSAKSKKIIEVNSYPDRLDLPDDLIKTAVSKGVKLIINTDSHDVDHMDGIKYGVWQARRGYATKKDIVNSLTWKNLQTVLK</sequence>
<proteinExistence type="predicted"/>
<evidence type="ECO:0000313" key="5">
    <source>
        <dbReference type="EMBL" id="KKU32715.1"/>
    </source>
</evidence>
<reference evidence="5 6" key="1">
    <citation type="journal article" date="2015" name="Nature">
        <title>rRNA introns, odd ribosomes, and small enigmatic genomes across a large radiation of phyla.</title>
        <authorList>
            <person name="Brown C.T."/>
            <person name="Hug L.A."/>
            <person name="Thomas B.C."/>
            <person name="Sharon I."/>
            <person name="Castelle C.J."/>
            <person name="Singh A."/>
            <person name="Wilkins M.J."/>
            <person name="Williams K.H."/>
            <person name="Banfield J.F."/>
        </authorList>
    </citation>
    <scope>NUCLEOTIDE SEQUENCE [LARGE SCALE GENOMIC DNA]</scope>
</reference>
<dbReference type="InterPro" id="IPR002054">
    <property type="entry name" value="DNA-dir_DNA_pol_X"/>
</dbReference>
<evidence type="ECO:0000313" key="6">
    <source>
        <dbReference type="Proteomes" id="UP000034794"/>
    </source>
</evidence>
<dbReference type="Pfam" id="PF14791">
    <property type="entry name" value="DNA_pol_B_thumb"/>
    <property type="match status" value="1"/>
</dbReference>
<dbReference type="EMBL" id="LCMI01000008">
    <property type="protein sequence ID" value="KKU32715.1"/>
    <property type="molecule type" value="Genomic_DNA"/>
</dbReference>